<organism evidence="2 3">
    <name type="scientific">Actinomadura miaoliensis</name>
    <dbReference type="NCBI Taxonomy" id="430685"/>
    <lineage>
        <taxon>Bacteria</taxon>
        <taxon>Bacillati</taxon>
        <taxon>Actinomycetota</taxon>
        <taxon>Actinomycetes</taxon>
        <taxon>Streptosporangiales</taxon>
        <taxon>Thermomonosporaceae</taxon>
        <taxon>Actinomadura</taxon>
    </lineage>
</organism>
<feature type="region of interest" description="Disordered" evidence="1">
    <location>
        <begin position="1"/>
        <end position="40"/>
    </location>
</feature>
<proteinExistence type="predicted"/>
<evidence type="ECO:0000313" key="3">
    <source>
        <dbReference type="Proteomes" id="UP001500683"/>
    </source>
</evidence>
<dbReference type="Proteomes" id="UP001500683">
    <property type="component" value="Unassembled WGS sequence"/>
</dbReference>
<accession>A0ABP7WXG6</accession>
<protein>
    <submittedName>
        <fullName evidence="2">Uncharacterized protein</fullName>
    </submittedName>
</protein>
<dbReference type="EMBL" id="BAAAZG010000059">
    <property type="protein sequence ID" value="GAA4099402.1"/>
    <property type="molecule type" value="Genomic_DNA"/>
</dbReference>
<reference evidence="3" key="1">
    <citation type="journal article" date="2019" name="Int. J. Syst. Evol. Microbiol.">
        <title>The Global Catalogue of Microorganisms (GCM) 10K type strain sequencing project: providing services to taxonomists for standard genome sequencing and annotation.</title>
        <authorList>
            <consortium name="The Broad Institute Genomics Platform"/>
            <consortium name="The Broad Institute Genome Sequencing Center for Infectious Disease"/>
            <person name="Wu L."/>
            <person name="Ma J."/>
        </authorList>
    </citation>
    <scope>NUCLEOTIDE SEQUENCE [LARGE SCALE GENOMIC DNA]</scope>
    <source>
        <strain evidence="3">JCM 16702</strain>
    </source>
</reference>
<comment type="caution">
    <text evidence="2">The sequence shown here is derived from an EMBL/GenBank/DDBJ whole genome shotgun (WGS) entry which is preliminary data.</text>
</comment>
<feature type="compositionally biased region" description="Pro residues" evidence="1">
    <location>
        <begin position="24"/>
        <end position="35"/>
    </location>
</feature>
<sequence>MAGSGHRNIVIRPTRAQPSRYKVPPDPPPDGPPYAEPSTTVPFRFTQSVTTEDAAPGRAATIAPAGAAAVVPAMVDGRRVPATVCGRFRRT</sequence>
<evidence type="ECO:0000313" key="2">
    <source>
        <dbReference type="EMBL" id="GAA4099402.1"/>
    </source>
</evidence>
<name>A0ABP7WXG6_9ACTN</name>
<gene>
    <name evidence="2" type="ORF">GCM10022214_75370</name>
</gene>
<evidence type="ECO:0000256" key="1">
    <source>
        <dbReference type="SAM" id="MobiDB-lite"/>
    </source>
</evidence>
<keyword evidence="3" id="KW-1185">Reference proteome</keyword>